<evidence type="ECO:0000313" key="2">
    <source>
        <dbReference type="EMBL" id="WMW79369.1"/>
    </source>
</evidence>
<accession>A0ABY9REV5</accession>
<keyword evidence="1" id="KW-1133">Transmembrane helix</keyword>
<name>A0ABY9REV5_9BURK</name>
<organism evidence="2 3">
    <name type="scientific">Undibacterium cyanobacteriorum</name>
    <dbReference type="NCBI Taxonomy" id="3073561"/>
    <lineage>
        <taxon>Bacteria</taxon>
        <taxon>Pseudomonadati</taxon>
        <taxon>Pseudomonadota</taxon>
        <taxon>Betaproteobacteria</taxon>
        <taxon>Burkholderiales</taxon>
        <taxon>Oxalobacteraceae</taxon>
        <taxon>Undibacterium</taxon>
    </lineage>
</organism>
<proteinExistence type="predicted"/>
<dbReference type="RefSeq" id="WP_309480867.1">
    <property type="nucleotide sequence ID" value="NZ_CP133720.1"/>
</dbReference>
<sequence>MSPFSSRGRNHELGFTLIETIIFIVIVGIAIVGIISLMNLTTVSGTDPVRTKQALAIAESLLEEVQLQAFTYCDPDDANATTATSTAACASTPQGLGPTAGETRYAEPRFDNVGDYHGFSMTGIRDIQNNLISGLGSYSATISEIQSGDEIRIDVTVTNGGTSITLTGYRYRYAPRVVP</sequence>
<dbReference type="EMBL" id="CP133720">
    <property type="protein sequence ID" value="WMW79369.1"/>
    <property type="molecule type" value="Genomic_DNA"/>
</dbReference>
<protein>
    <submittedName>
        <fullName evidence="2">Prepilin-type N-terminal cleavage/methylation domain-containing protein</fullName>
    </submittedName>
</protein>
<evidence type="ECO:0000256" key="1">
    <source>
        <dbReference type="SAM" id="Phobius"/>
    </source>
</evidence>
<evidence type="ECO:0000313" key="3">
    <source>
        <dbReference type="Proteomes" id="UP001181355"/>
    </source>
</evidence>
<reference evidence="2" key="1">
    <citation type="submission" date="2023-09" db="EMBL/GenBank/DDBJ databases">
        <title>Undibacterium sp. 20NA77.5 isolated from freshwater.</title>
        <authorList>
            <person name="Le V."/>
            <person name="Ko S.-R."/>
            <person name="Ahn C.-Y."/>
            <person name="Oh H.-M."/>
        </authorList>
    </citation>
    <scope>NUCLEOTIDE SEQUENCE</scope>
    <source>
        <strain evidence="2">20NA77.5</strain>
    </source>
</reference>
<dbReference type="Pfam" id="PF07963">
    <property type="entry name" value="N_methyl"/>
    <property type="match status" value="1"/>
</dbReference>
<gene>
    <name evidence="2" type="ORF">RF679_11995</name>
</gene>
<keyword evidence="1" id="KW-0472">Membrane</keyword>
<keyword evidence="1" id="KW-0812">Transmembrane</keyword>
<dbReference type="Proteomes" id="UP001181355">
    <property type="component" value="Chromosome"/>
</dbReference>
<feature type="transmembrane region" description="Helical" evidence="1">
    <location>
        <begin position="20"/>
        <end position="40"/>
    </location>
</feature>
<keyword evidence="3" id="KW-1185">Reference proteome</keyword>
<dbReference type="InterPro" id="IPR012902">
    <property type="entry name" value="N_methyl_site"/>
</dbReference>